<organism evidence="1 2">
    <name type="scientific">Oryza meyeriana var. granulata</name>
    <dbReference type="NCBI Taxonomy" id="110450"/>
    <lineage>
        <taxon>Eukaryota</taxon>
        <taxon>Viridiplantae</taxon>
        <taxon>Streptophyta</taxon>
        <taxon>Embryophyta</taxon>
        <taxon>Tracheophyta</taxon>
        <taxon>Spermatophyta</taxon>
        <taxon>Magnoliopsida</taxon>
        <taxon>Liliopsida</taxon>
        <taxon>Poales</taxon>
        <taxon>Poaceae</taxon>
        <taxon>BOP clade</taxon>
        <taxon>Oryzoideae</taxon>
        <taxon>Oryzeae</taxon>
        <taxon>Oryzinae</taxon>
        <taxon>Oryza</taxon>
        <taxon>Oryza meyeriana</taxon>
    </lineage>
</organism>
<evidence type="ECO:0000313" key="1">
    <source>
        <dbReference type="EMBL" id="KAF0888667.1"/>
    </source>
</evidence>
<protein>
    <submittedName>
        <fullName evidence="1">Uncharacterized protein</fullName>
    </submittedName>
</protein>
<dbReference type="AlphaFoldDB" id="A0A6G1BLR8"/>
<dbReference type="Proteomes" id="UP000479710">
    <property type="component" value="Unassembled WGS sequence"/>
</dbReference>
<name>A0A6G1BLR8_9ORYZ</name>
<keyword evidence="2" id="KW-1185">Reference proteome</keyword>
<proteinExistence type="predicted"/>
<gene>
    <name evidence="1" type="ORF">E2562_016468</name>
</gene>
<sequence>LFALMCRLGAGHPVGLGATRKKTVTTSGVLPRAEDYLDLATSTSSFPGNLGGPPMLWPCP</sequence>
<dbReference type="EMBL" id="SPHZ02000012">
    <property type="protein sequence ID" value="KAF0888667.1"/>
    <property type="molecule type" value="Genomic_DNA"/>
</dbReference>
<feature type="non-terminal residue" evidence="1">
    <location>
        <position position="1"/>
    </location>
</feature>
<reference evidence="1 2" key="1">
    <citation type="submission" date="2019-11" db="EMBL/GenBank/DDBJ databases">
        <title>Whole genome sequence of Oryza granulata.</title>
        <authorList>
            <person name="Li W."/>
        </authorList>
    </citation>
    <scope>NUCLEOTIDE SEQUENCE [LARGE SCALE GENOMIC DNA]</scope>
    <source>
        <strain evidence="2">cv. Menghai</strain>
        <tissue evidence="1">Leaf</tissue>
    </source>
</reference>
<accession>A0A6G1BLR8</accession>
<evidence type="ECO:0000313" key="2">
    <source>
        <dbReference type="Proteomes" id="UP000479710"/>
    </source>
</evidence>
<comment type="caution">
    <text evidence="1">The sequence shown here is derived from an EMBL/GenBank/DDBJ whole genome shotgun (WGS) entry which is preliminary data.</text>
</comment>